<protein>
    <submittedName>
        <fullName evidence="2">Uncharacterized protein</fullName>
    </submittedName>
</protein>
<evidence type="ECO:0000313" key="3">
    <source>
        <dbReference type="Proteomes" id="UP001432027"/>
    </source>
</evidence>
<feature type="compositionally biased region" description="Basic and acidic residues" evidence="1">
    <location>
        <begin position="1"/>
        <end position="11"/>
    </location>
</feature>
<proteinExistence type="predicted"/>
<reference evidence="2" key="1">
    <citation type="submission" date="2023-10" db="EMBL/GenBank/DDBJ databases">
        <title>Genome assembly of Pristionchus species.</title>
        <authorList>
            <person name="Yoshida K."/>
            <person name="Sommer R.J."/>
        </authorList>
    </citation>
    <scope>NUCLEOTIDE SEQUENCE</scope>
    <source>
        <strain evidence="2">RS0144</strain>
    </source>
</reference>
<comment type="caution">
    <text evidence="2">The sequence shown here is derived from an EMBL/GenBank/DDBJ whole genome shotgun (WGS) entry which is preliminary data.</text>
</comment>
<name>A0AAV5S8T5_9BILA</name>
<keyword evidence="3" id="KW-1185">Reference proteome</keyword>
<dbReference type="EMBL" id="BTSX01000001">
    <property type="protein sequence ID" value="GMS79128.1"/>
    <property type="molecule type" value="Genomic_DNA"/>
</dbReference>
<feature type="compositionally biased region" description="Acidic residues" evidence="1">
    <location>
        <begin position="55"/>
        <end position="66"/>
    </location>
</feature>
<feature type="non-terminal residue" evidence="2">
    <location>
        <position position="1"/>
    </location>
</feature>
<feature type="compositionally biased region" description="Basic and acidic residues" evidence="1">
    <location>
        <begin position="97"/>
        <end position="114"/>
    </location>
</feature>
<evidence type="ECO:0000256" key="1">
    <source>
        <dbReference type="SAM" id="MobiDB-lite"/>
    </source>
</evidence>
<feature type="non-terminal residue" evidence="2">
    <location>
        <position position="114"/>
    </location>
</feature>
<sequence>KQYDKLHHDPVYTRISTATTFGGEYEPSPRQQQTFHHPSIFPNPFLNHSPFGGCDCDERDEREDEYEERKSLPRREEEEYEERISESVPRGRKLPGRLRDIDDFHEKSRDTIPR</sequence>
<evidence type="ECO:0000313" key="2">
    <source>
        <dbReference type="EMBL" id="GMS79128.1"/>
    </source>
</evidence>
<accession>A0AAV5S8T5</accession>
<feature type="compositionally biased region" description="Basic and acidic residues" evidence="1">
    <location>
        <begin position="67"/>
        <end position="85"/>
    </location>
</feature>
<dbReference type="AlphaFoldDB" id="A0AAV5S8T5"/>
<dbReference type="Proteomes" id="UP001432027">
    <property type="component" value="Unassembled WGS sequence"/>
</dbReference>
<feature type="region of interest" description="Disordered" evidence="1">
    <location>
        <begin position="1"/>
        <end position="114"/>
    </location>
</feature>
<gene>
    <name evidence="2" type="ORF">PENTCL1PPCAC_1303</name>
</gene>
<organism evidence="2 3">
    <name type="scientific">Pristionchus entomophagus</name>
    <dbReference type="NCBI Taxonomy" id="358040"/>
    <lineage>
        <taxon>Eukaryota</taxon>
        <taxon>Metazoa</taxon>
        <taxon>Ecdysozoa</taxon>
        <taxon>Nematoda</taxon>
        <taxon>Chromadorea</taxon>
        <taxon>Rhabditida</taxon>
        <taxon>Rhabditina</taxon>
        <taxon>Diplogasteromorpha</taxon>
        <taxon>Diplogasteroidea</taxon>
        <taxon>Neodiplogasteridae</taxon>
        <taxon>Pristionchus</taxon>
    </lineage>
</organism>